<proteinExistence type="inferred from homology"/>
<feature type="repeat" description="WD" evidence="9">
    <location>
        <begin position="365"/>
        <end position="406"/>
    </location>
</feature>
<dbReference type="EMBL" id="JAYWIO010000008">
    <property type="protein sequence ID" value="KAK7246696.1"/>
    <property type="molecule type" value="Genomic_DNA"/>
</dbReference>
<dbReference type="InterPro" id="IPR036322">
    <property type="entry name" value="WD40_repeat_dom_sf"/>
</dbReference>
<feature type="compositionally biased region" description="Acidic residues" evidence="10">
    <location>
        <begin position="191"/>
        <end position="201"/>
    </location>
</feature>
<evidence type="ECO:0000313" key="12">
    <source>
        <dbReference type="Proteomes" id="UP001372338"/>
    </source>
</evidence>
<evidence type="ECO:0000256" key="5">
    <source>
        <dbReference type="ARBA" id="ARBA00022737"/>
    </source>
</evidence>
<keyword evidence="6" id="KW-0539">Nucleus</keyword>
<dbReference type="PROSITE" id="PS50294">
    <property type="entry name" value="WD_REPEATS_REGION"/>
    <property type="match status" value="1"/>
</dbReference>
<dbReference type="AlphaFoldDB" id="A0AAN9E5Y6"/>
<name>A0AAN9E5Y6_CROPI</name>
<dbReference type="InterPro" id="IPR001680">
    <property type="entry name" value="WD40_rpt"/>
</dbReference>
<dbReference type="SUPFAM" id="SSF50978">
    <property type="entry name" value="WD40 repeat-like"/>
    <property type="match status" value="1"/>
</dbReference>
<dbReference type="GO" id="GO:0006364">
    <property type="term" value="P:rRNA processing"/>
    <property type="evidence" value="ECO:0007669"/>
    <property type="project" value="UniProtKB-KW"/>
</dbReference>
<evidence type="ECO:0000256" key="1">
    <source>
        <dbReference type="ARBA" id="ARBA00004604"/>
    </source>
</evidence>
<dbReference type="SMART" id="SM00320">
    <property type="entry name" value="WD40"/>
    <property type="match status" value="5"/>
</dbReference>
<dbReference type="PANTHER" id="PTHR18359:SF0">
    <property type="entry name" value="U3 SMALL NUCLEOLAR RNA-ASSOCIATED PROTEIN 18 HOMOLOG"/>
    <property type="match status" value="1"/>
</dbReference>
<evidence type="ECO:0000256" key="6">
    <source>
        <dbReference type="ARBA" id="ARBA00023242"/>
    </source>
</evidence>
<comment type="subcellular location">
    <subcellularLocation>
        <location evidence="1">Nucleus</location>
        <location evidence="1">Nucleolus</location>
    </subcellularLocation>
</comment>
<keyword evidence="3" id="KW-0597">Phosphoprotein</keyword>
<reference evidence="11 12" key="1">
    <citation type="submission" date="2024-01" db="EMBL/GenBank/DDBJ databases">
        <title>The genomes of 5 underutilized Papilionoideae crops provide insights into root nodulation and disease resistanc.</title>
        <authorList>
            <person name="Yuan L."/>
        </authorList>
    </citation>
    <scope>NUCLEOTIDE SEQUENCE [LARGE SCALE GENOMIC DNA]</scope>
    <source>
        <strain evidence="11">ZHUSHIDOU_FW_LH</strain>
        <tissue evidence="11">Leaf</tissue>
    </source>
</reference>
<evidence type="ECO:0000256" key="2">
    <source>
        <dbReference type="ARBA" id="ARBA00022552"/>
    </source>
</evidence>
<evidence type="ECO:0000313" key="11">
    <source>
        <dbReference type="EMBL" id="KAK7246696.1"/>
    </source>
</evidence>
<dbReference type="PROSITE" id="PS50082">
    <property type="entry name" value="WD_REPEATS_2"/>
    <property type="match status" value="1"/>
</dbReference>
<keyword evidence="12" id="KW-1185">Reference proteome</keyword>
<dbReference type="Pfam" id="PF00400">
    <property type="entry name" value="WD40"/>
    <property type="match status" value="3"/>
</dbReference>
<dbReference type="InterPro" id="IPR045161">
    <property type="entry name" value="Utp18"/>
</dbReference>
<evidence type="ECO:0000256" key="9">
    <source>
        <dbReference type="PROSITE-ProRule" id="PRU00221"/>
    </source>
</evidence>
<feature type="compositionally biased region" description="Basic and acidic residues" evidence="10">
    <location>
        <begin position="10"/>
        <end position="22"/>
    </location>
</feature>
<keyword evidence="5" id="KW-0677">Repeat</keyword>
<evidence type="ECO:0000256" key="3">
    <source>
        <dbReference type="ARBA" id="ARBA00022553"/>
    </source>
</evidence>
<dbReference type="InterPro" id="IPR015943">
    <property type="entry name" value="WD40/YVTN_repeat-like_dom_sf"/>
</dbReference>
<dbReference type="FunFam" id="2.130.10.10:FF:000121">
    <property type="entry name" value="U3 small nucleolar RNA-associated protein 18 homolog"/>
    <property type="match status" value="1"/>
</dbReference>
<feature type="region of interest" description="Disordered" evidence="10">
    <location>
        <begin position="1"/>
        <end position="27"/>
    </location>
</feature>
<dbReference type="GO" id="GO:0032040">
    <property type="term" value="C:small-subunit processome"/>
    <property type="evidence" value="ECO:0007669"/>
    <property type="project" value="TreeGrafter"/>
</dbReference>
<evidence type="ECO:0000256" key="7">
    <source>
        <dbReference type="ARBA" id="ARBA00025767"/>
    </source>
</evidence>
<evidence type="ECO:0000256" key="8">
    <source>
        <dbReference type="ARBA" id="ARBA00074442"/>
    </source>
</evidence>
<comment type="caution">
    <text evidence="11">The sequence shown here is derived from an EMBL/GenBank/DDBJ whole genome shotgun (WGS) entry which is preliminary data.</text>
</comment>
<keyword evidence="2" id="KW-0698">rRNA processing</keyword>
<evidence type="ECO:0000256" key="4">
    <source>
        <dbReference type="ARBA" id="ARBA00022574"/>
    </source>
</evidence>
<feature type="region of interest" description="Disordered" evidence="10">
    <location>
        <begin position="173"/>
        <end position="201"/>
    </location>
</feature>
<dbReference type="Gene3D" id="2.130.10.10">
    <property type="entry name" value="YVTN repeat-like/Quinoprotein amine dehydrogenase"/>
    <property type="match status" value="1"/>
</dbReference>
<evidence type="ECO:0000256" key="10">
    <source>
        <dbReference type="SAM" id="MobiDB-lite"/>
    </source>
</evidence>
<dbReference type="PANTHER" id="PTHR18359">
    <property type="entry name" value="WD-REPEAT PROTEIN-RELATED"/>
    <property type="match status" value="1"/>
</dbReference>
<dbReference type="Proteomes" id="UP001372338">
    <property type="component" value="Unassembled WGS sequence"/>
</dbReference>
<comment type="similarity">
    <text evidence="7">Belongs to the WD repeat UTP18 family.</text>
</comment>
<protein>
    <recommendedName>
        <fullName evidence="8">U3 small nucleolar RNA-associated protein 18 homolog</fullName>
    </recommendedName>
</protein>
<accession>A0AAN9E5Y6</accession>
<gene>
    <name evidence="11" type="ORF">RIF29_41566</name>
</gene>
<keyword evidence="4 9" id="KW-0853">WD repeat</keyword>
<dbReference type="GO" id="GO:0034388">
    <property type="term" value="C:Pwp2p-containing subcomplex of 90S preribosome"/>
    <property type="evidence" value="ECO:0007669"/>
    <property type="project" value="TreeGrafter"/>
</dbReference>
<organism evidence="11 12">
    <name type="scientific">Crotalaria pallida</name>
    <name type="common">Smooth rattlebox</name>
    <name type="synonym">Crotalaria striata</name>
    <dbReference type="NCBI Taxonomy" id="3830"/>
    <lineage>
        <taxon>Eukaryota</taxon>
        <taxon>Viridiplantae</taxon>
        <taxon>Streptophyta</taxon>
        <taxon>Embryophyta</taxon>
        <taxon>Tracheophyta</taxon>
        <taxon>Spermatophyta</taxon>
        <taxon>Magnoliopsida</taxon>
        <taxon>eudicotyledons</taxon>
        <taxon>Gunneridae</taxon>
        <taxon>Pentapetalae</taxon>
        <taxon>rosids</taxon>
        <taxon>fabids</taxon>
        <taxon>Fabales</taxon>
        <taxon>Fabaceae</taxon>
        <taxon>Papilionoideae</taxon>
        <taxon>50 kb inversion clade</taxon>
        <taxon>genistoids sensu lato</taxon>
        <taxon>core genistoids</taxon>
        <taxon>Crotalarieae</taxon>
        <taxon>Crotalaria</taxon>
    </lineage>
</organism>
<sequence length="541" mass="60272">MSLISQNARPRIEVNKTKRNEPEVGDGTEADVEALKLKKKRGEEIVMKQVKEMKKLENFLFSSLYSHVEFGKEDDNQGDADTAVDSDLFFTDRSADNVLTVYKEDAADDFYEGEDALQRKPAWVDDEEEKTTVNIANLNRLRKLRKDEDESVISGSEYVARLRAHHVKLNPGTDWAQVDSKSKVDGSSSDESTDEENEAIADDVLRTNEDLVVKSSSKLLPGHIEYSKLIDANIQDPSNGPIHSVQFHRNAQLLLTAGLDRKIRFFQVDGKRNTKIQSIFLEDCPIRKASFLPDGSQVILSGRRKFFYSFDLVKAKVEKIGPVVGREEKSLEVFEVSPDSKLIAFVGNEGYILLVSTKTKQLVGTLKMNGTIRSLAFAEDGQHLLSAGGDGQVYHWDLRTMACLHKGVDEGCINSTALCTSPGGTLFAAGSDSGIVNVYNRDEFLGGKRKPIKTIENLTTRVNFMKFNHDSQILAICSSMKKSSLKLIHIPSYTVFSNFPYANTSLHYPRCIDFSPGGGFMAVGNSAGKVLLYKLHHYQHA</sequence>